<feature type="domain" description="HTH lacI-type" evidence="4">
    <location>
        <begin position="12"/>
        <end position="60"/>
    </location>
</feature>
<dbReference type="SMART" id="SM00354">
    <property type="entry name" value="HTH_LACI"/>
    <property type="match status" value="1"/>
</dbReference>
<dbReference type="Pfam" id="PF00356">
    <property type="entry name" value="LacI"/>
    <property type="match status" value="1"/>
</dbReference>
<dbReference type="Proteomes" id="UP001142372">
    <property type="component" value="Unassembled WGS sequence"/>
</dbReference>
<dbReference type="GO" id="GO:0003700">
    <property type="term" value="F:DNA-binding transcription factor activity"/>
    <property type="evidence" value="ECO:0007669"/>
    <property type="project" value="TreeGrafter"/>
</dbReference>
<dbReference type="PANTHER" id="PTHR30146">
    <property type="entry name" value="LACI-RELATED TRANSCRIPTIONAL REPRESSOR"/>
    <property type="match status" value="1"/>
</dbReference>
<evidence type="ECO:0000256" key="1">
    <source>
        <dbReference type="ARBA" id="ARBA00023015"/>
    </source>
</evidence>
<dbReference type="InterPro" id="IPR046335">
    <property type="entry name" value="LacI/GalR-like_sensor"/>
</dbReference>
<keyword evidence="3" id="KW-0804">Transcription</keyword>
<evidence type="ECO:0000313" key="6">
    <source>
        <dbReference type="Proteomes" id="UP001142372"/>
    </source>
</evidence>
<sequence length="340" mass="35539">MVETRKSTLVLVAERAGVSIASVSRVLNGLPASPQLTEKVREAAEALGYVPDATARSLKVGRTDQIAFAVADVGNPVYVAMMHEVSRVVSKAGFRLVLSSTGNDPQDQIELLSSLNRGFADGLLLSPLRVTEPLVAALRSSRLPIVIIGSLPAGVELDNVRADSVAGIGLAVEHLVEQGRKHIAFVNGPVDTVPGAARLSGYLTSIERFGLTTTADLQVTASDFTYKAGRKAAARLLAQSSPDAIVCANDLLAVATLKELTSRGIRVPDDVAVVGMDDTDAAELANPSITSVDLGSAKRAKAAAKLLIRRLADPGAPVKQVVIEPTLSVRESSVLAEVTV</sequence>
<keyword evidence="1" id="KW-0805">Transcription regulation</keyword>
<protein>
    <submittedName>
        <fullName evidence="5">LacI family transcriptional regulator</fullName>
    </submittedName>
</protein>
<evidence type="ECO:0000256" key="3">
    <source>
        <dbReference type="ARBA" id="ARBA00023163"/>
    </source>
</evidence>
<comment type="caution">
    <text evidence="5">The sequence shown here is derived from an EMBL/GenBank/DDBJ whole genome shotgun (WGS) entry which is preliminary data.</text>
</comment>
<name>A0A9W6LYA6_9MICO</name>
<dbReference type="Pfam" id="PF13377">
    <property type="entry name" value="Peripla_BP_3"/>
    <property type="match status" value="1"/>
</dbReference>
<accession>A0A9W6LYA6</accession>
<dbReference type="SUPFAM" id="SSF53822">
    <property type="entry name" value="Periplasmic binding protein-like I"/>
    <property type="match status" value="1"/>
</dbReference>
<dbReference type="InterPro" id="IPR000843">
    <property type="entry name" value="HTH_LacI"/>
</dbReference>
<dbReference type="InterPro" id="IPR028082">
    <property type="entry name" value="Peripla_BP_I"/>
</dbReference>
<gene>
    <name evidence="5" type="ORF">GCM10017584_02130</name>
</gene>
<reference evidence="5" key="1">
    <citation type="journal article" date="2014" name="Int. J. Syst. Evol. Microbiol.">
        <title>Complete genome sequence of Corynebacterium casei LMG S-19264T (=DSM 44701T), isolated from a smear-ripened cheese.</title>
        <authorList>
            <consortium name="US DOE Joint Genome Institute (JGI-PGF)"/>
            <person name="Walter F."/>
            <person name="Albersmeier A."/>
            <person name="Kalinowski J."/>
            <person name="Ruckert C."/>
        </authorList>
    </citation>
    <scope>NUCLEOTIDE SEQUENCE</scope>
    <source>
        <strain evidence="5">VKM Ac-1401</strain>
    </source>
</reference>
<keyword evidence="6" id="KW-1185">Reference proteome</keyword>
<reference evidence="5" key="2">
    <citation type="submission" date="2023-01" db="EMBL/GenBank/DDBJ databases">
        <authorList>
            <person name="Sun Q."/>
            <person name="Evtushenko L."/>
        </authorList>
    </citation>
    <scope>NUCLEOTIDE SEQUENCE</scope>
    <source>
        <strain evidence="5">VKM Ac-1401</strain>
    </source>
</reference>
<dbReference type="CDD" id="cd06267">
    <property type="entry name" value="PBP1_LacI_sugar_binding-like"/>
    <property type="match status" value="1"/>
</dbReference>
<evidence type="ECO:0000256" key="2">
    <source>
        <dbReference type="ARBA" id="ARBA00023125"/>
    </source>
</evidence>
<organism evidence="5 6">
    <name type="scientific">Leifsonia poae</name>
    <dbReference type="NCBI Taxonomy" id="110933"/>
    <lineage>
        <taxon>Bacteria</taxon>
        <taxon>Bacillati</taxon>
        <taxon>Actinomycetota</taxon>
        <taxon>Actinomycetes</taxon>
        <taxon>Micrococcales</taxon>
        <taxon>Microbacteriaceae</taxon>
        <taxon>Leifsonia</taxon>
    </lineage>
</organism>
<dbReference type="InterPro" id="IPR010982">
    <property type="entry name" value="Lambda_DNA-bd_dom_sf"/>
</dbReference>
<dbReference type="SUPFAM" id="SSF47413">
    <property type="entry name" value="lambda repressor-like DNA-binding domains"/>
    <property type="match status" value="1"/>
</dbReference>
<dbReference type="CDD" id="cd01392">
    <property type="entry name" value="HTH_LacI"/>
    <property type="match status" value="1"/>
</dbReference>
<proteinExistence type="predicted"/>
<evidence type="ECO:0000259" key="4">
    <source>
        <dbReference type="PROSITE" id="PS50932"/>
    </source>
</evidence>
<dbReference type="PANTHER" id="PTHR30146:SF109">
    <property type="entry name" value="HTH-TYPE TRANSCRIPTIONAL REGULATOR GALS"/>
    <property type="match status" value="1"/>
</dbReference>
<dbReference type="GO" id="GO:0000976">
    <property type="term" value="F:transcription cis-regulatory region binding"/>
    <property type="evidence" value="ECO:0007669"/>
    <property type="project" value="TreeGrafter"/>
</dbReference>
<dbReference type="PROSITE" id="PS50932">
    <property type="entry name" value="HTH_LACI_2"/>
    <property type="match status" value="1"/>
</dbReference>
<dbReference type="AlphaFoldDB" id="A0A9W6LYA6"/>
<keyword evidence="2" id="KW-0238">DNA-binding</keyword>
<evidence type="ECO:0000313" key="5">
    <source>
        <dbReference type="EMBL" id="GLJ74640.1"/>
    </source>
</evidence>
<dbReference type="Gene3D" id="1.10.260.40">
    <property type="entry name" value="lambda repressor-like DNA-binding domains"/>
    <property type="match status" value="1"/>
</dbReference>
<dbReference type="Gene3D" id="3.40.50.2300">
    <property type="match status" value="2"/>
</dbReference>
<dbReference type="EMBL" id="BSEN01000001">
    <property type="protein sequence ID" value="GLJ74640.1"/>
    <property type="molecule type" value="Genomic_DNA"/>
</dbReference>